<comment type="cofactor">
    <cofactor evidence="1">
        <name>Fe cation</name>
        <dbReference type="ChEBI" id="CHEBI:24875"/>
    </cofactor>
</comment>
<gene>
    <name evidence="8" type="ORF">RIF29_29480</name>
</gene>
<accession>A0AAN9EET9</accession>
<dbReference type="InterPro" id="IPR027443">
    <property type="entry name" value="IPNS-like_sf"/>
</dbReference>
<evidence type="ECO:0000256" key="1">
    <source>
        <dbReference type="ARBA" id="ARBA00001962"/>
    </source>
</evidence>
<dbReference type="Pfam" id="PF03171">
    <property type="entry name" value="2OG-FeII_Oxy"/>
    <property type="match status" value="1"/>
</dbReference>
<comment type="similarity">
    <text evidence="2 6">Belongs to the iron/ascorbate-dependent oxidoreductase family.</text>
</comment>
<evidence type="ECO:0000256" key="2">
    <source>
        <dbReference type="ARBA" id="ARBA00008056"/>
    </source>
</evidence>
<reference evidence="8 9" key="1">
    <citation type="submission" date="2024-01" db="EMBL/GenBank/DDBJ databases">
        <title>The genomes of 5 underutilized Papilionoideae crops provide insights into root nodulation and disease resistanc.</title>
        <authorList>
            <person name="Yuan L."/>
        </authorList>
    </citation>
    <scope>NUCLEOTIDE SEQUENCE [LARGE SCALE GENOMIC DNA]</scope>
    <source>
        <strain evidence="8">ZHUSHIDOU_FW_LH</strain>
        <tissue evidence="8">Leaf</tissue>
    </source>
</reference>
<dbReference type="InterPro" id="IPR005123">
    <property type="entry name" value="Oxoglu/Fe-dep_dioxygenase_dom"/>
</dbReference>
<dbReference type="PROSITE" id="PS51471">
    <property type="entry name" value="FE2OG_OXY"/>
    <property type="match status" value="1"/>
</dbReference>
<keyword evidence="3 6" id="KW-0479">Metal-binding</keyword>
<keyword evidence="5 6" id="KW-0408">Iron</keyword>
<dbReference type="Pfam" id="PF14226">
    <property type="entry name" value="DIOX_N"/>
    <property type="match status" value="1"/>
</dbReference>
<dbReference type="InterPro" id="IPR044861">
    <property type="entry name" value="IPNS-like_FE2OG_OXY"/>
</dbReference>
<keyword evidence="4 6" id="KW-0560">Oxidoreductase</keyword>
<dbReference type="EMBL" id="JAYWIO010000006">
    <property type="protein sequence ID" value="KAK7256047.1"/>
    <property type="molecule type" value="Genomic_DNA"/>
</dbReference>
<dbReference type="InterPro" id="IPR026992">
    <property type="entry name" value="DIOX_N"/>
</dbReference>
<dbReference type="GO" id="GO:0046872">
    <property type="term" value="F:metal ion binding"/>
    <property type="evidence" value="ECO:0007669"/>
    <property type="project" value="UniProtKB-KW"/>
</dbReference>
<dbReference type="GO" id="GO:0051213">
    <property type="term" value="F:dioxygenase activity"/>
    <property type="evidence" value="ECO:0007669"/>
    <property type="project" value="UniProtKB-ARBA"/>
</dbReference>
<dbReference type="PANTHER" id="PTHR10209:SF797">
    <property type="entry name" value="OXIDASE, PUTATIVE-RELATED"/>
    <property type="match status" value="1"/>
</dbReference>
<protein>
    <recommendedName>
        <fullName evidence="7">Fe2OG dioxygenase domain-containing protein</fullName>
    </recommendedName>
</protein>
<dbReference type="SUPFAM" id="SSF51197">
    <property type="entry name" value="Clavaminate synthase-like"/>
    <property type="match status" value="1"/>
</dbReference>
<sequence>MFCWFPLSMEIKNTNQIVAATESDSNYDRKAEVKAFDESKAGVQGLVESGVKKIPLMFHSGTLADTIENSAGDESKLSVPVIDLKDIHNNPALHSEVVTKIRSACREWGFFQIVNHGIPVSLMDEMINGIRRFHEQDTDLRKQFYTRDLKKKFLYYSNTSLFHDKFANWRDTVGCPVAPNQPKPEELPGVCSDIVIEYSKKIRELGCTIFRLLSEALGLNPSYLEELNCAEGTFIQGHYYPACPEPELTMGTSKHTDSAFMNILLQDQVGGLQVLHENKWFNVPPVHGAFVVNIGDLLQLITNDSFNSVYHRVLSSHIGPRVSVSSFFVNSHDPIEGTSKIYGPIKELLSAENPPIYKETTIQDFLAHHFAKGLDGNSALQPFKL</sequence>
<dbReference type="Proteomes" id="UP001372338">
    <property type="component" value="Unassembled WGS sequence"/>
</dbReference>
<name>A0AAN9EET9_CROPI</name>
<evidence type="ECO:0000259" key="7">
    <source>
        <dbReference type="PROSITE" id="PS51471"/>
    </source>
</evidence>
<organism evidence="8 9">
    <name type="scientific">Crotalaria pallida</name>
    <name type="common">Smooth rattlebox</name>
    <name type="synonym">Crotalaria striata</name>
    <dbReference type="NCBI Taxonomy" id="3830"/>
    <lineage>
        <taxon>Eukaryota</taxon>
        <taxon>Viridiplantae</taxon>
        <taxon>Streptophyta</taxon>
        <taxon>Embryophyta</taxon>
        <taxon>Tracheophyta</taxon>
        <taxon>Spermatophyta</taxon>
        <taxon>Magnoliopsida</taxon>
        <taxon>eudicotyledons</taxon>
        <taxon>Gunneridae</taxon>
        <taxon>Pentapetalae</taxon>
        <taxon>rosids</taxon>
        <taxon>fabids</taxon>
        <taxon>Fabales</taxon>
        <taxon>Fabaceae</taxon>
        <taxon>Papilionoideae</taxon>
        <taxon>50 kb inversion clade</taxon>
        <taxon>genistoids sensu lato</taxon>
        <taxon>core genistoids</taxon>
        <taxon>Crotalarieae</taxon>
        <taxon>Crotalaria</taxon>
    </lineage>
</organism>
<proteinExistence type="inferred from homology"/>
<dbReference type="Gene3D" id="2.60.120.330">
    <property type="entry name" value="B-lactam Antibiotic, Isopenicillin N Synthase, Chain"/>
    <property type="match status" value="1"/>
</dbReference>
<dbReference type="FunFam" id="2.60.120.330:FF:000005">
    <property type="entry name" value="1-aminocyclopropane-1-carboxylate oxidase homolog 1"/>
    <property type="match status" value="1"/>
</dbReference>
<dbReference type="AlphaFoldDB" id="A0AAN9EET9"/>
<evidence type="ECO:0000256" key="6">
    <source>
        <dbReference type="RuleBase" id="RU003682"/>
    </source>
</evidence>
<dbReference type="PANTHER" id="PTHR10209">
    <property type="entry name" value="OXIDOREDUCTASE, 2OG-FE II OXYGENASE FAMILY PROTEIN"/>
    <property type="match status" value="1"/>
</dbReference>
<evidence type="ECO:0000313" key="9">
    <source>
        <dbReference type="Proteomes" id="UP001372338"/>
    </source>
</evidence>
<keyword evidence="9" id="KW-1185">Reference proteome</keyword>
<comment type="caution">
    <text evidence="8">The sequence shown here is derived from an EMBL/GenBank/DDBJ whole genome shotgun (WGS) entry which is preliminary data.</text>
</comment>
<evidence type="ECO:0000256" key="3">
    <source>
        <dbReference type="ARBA" id="ARBA00022723"/>
    </source>
</evidence>
<feature type="domain" description="Fe2OG dioxygenase" evidence="7">
    <location>
        <begin position="229"/>
        <end position="331"/>
    </location>
</feature>
<evidence type="ECO:0000256" key="4">
    <source>
        <dbReference type="ARBA" id="ARBA00023002"/>
    </source>
</evidence>
<evidence type="ECO:0000256" key="5">
    <source>
        <dbReference type="ARBA" id="ARBA00023004"/>
    </source>
</evidence>
<evidence type="ECO:0000313" key="8">
    <source>
        <dbReference type="EMBL" id="KAK7256047.1"/>
    </source>
</evidence>